<dbReference type="HOGENOM" id="CLU_519365_0_0_2"/>
<dbReference type="EMBL" id="CP007026">
    <property type="protein sequence ID" value="AJA92790.1"/>
    <property type="molecule type" value="Genomic_DNA"/>
</dbReference>
<dbReference type="KEGG" id="nbv:T478_1397"/>
<name>A0A0A7V7Z3_9ARCH</name>
<organism evidence="1 3">
    <name type="scientific">Candidatus Nitrosopelagicus brevis</name>
    <dbReference type="NCBI Taxonomy" id="1410606"/>
    <lineage>
        <taxon>Archaea</taxon>
        <taxon>Nitrososphaerota</taxon>
    </lineage>
</organism>
<reference evidence="2 4" key="3">
    <citation type="submission" date="2018-04" db="EMBL/GenBank/DDBJ databases">
        <title>Transcriptomics of ammonia oxidizing archaea.</title>
        <authorList>
            <person name="Carini P."/>
        </authorList>
    </citation>
    <scope>NUCLEOTIDE SEQUENCE [LARGE SCALE GENOMIC DNA]</scope>
    <source>
        <strain evidence="2 4">U25</strain>
    </source>
</reference>
<gene>
    <name evidence="2" type="ORF">A7X95_04610</name>
    <name evidence="1" type="ORF">T478_1397</name>
</gene>
<dbReference type="Proteomes" id="UP000030944">
    <property type="component" value="Chromosome"/>
</dbReference>
<protein>
    <submittedName>
        <fullName evidence="1">PF09369 domain protein</fullName>
    </submittedName>
</protein>
<dbReference type="RefSeq" id="WP_048106380.1">
    <property type="nucleotide sequence ID" value="NZ_CP007026.1"/>
</dbReference>
<evidence type="ECO:0000313" key="1">
    <source>
        <dbReference type="EMBL" id="AJA92790.1"/>
    </source>
</evidence>
<dbReference type="STRING" id="1410606.T478_1397"/>
<evidence type="ECO:0000313" key="3">
    <source>
        <dbReference type="Proteomes" id="UP000030944"/>
    </source>
</evidence>
<dbReference type="Proteomes" id="UP000241022">
    <property type="component" value="Unassembled WGS sequence"/>
</dbReference>
<accession>A0A0A7V7Z3</accession>
<dbReference type="GeneID" id="24817269"/>
<reference evidence="1 3" key="1">
    <citation type="journal article" date="2015" name="Proc. Natl. Acad. Sci. U.S.A.">
        <title>Genomic and proteomic characterization of "Candidatus Nitrosopelagicus brevis": An ammonia-oxidizing archaeon from the open ocean.</title>
        <authorList>
            <person name="Santoro A.E."/>
            <person name="Dupont C.L."/>
            <person name="Richter R.A."/>
            <person name="Craig M.T."/>
            <person name="Carini P."/>
            <person name="McIlvin M.R."/>
            <person name="Yang Y."/>
            <person name="Orsi W.D."/>
            <person name="Moran D.M."/>
            <person name="Saito M.A."/>
        </authorList>
    </citation>
    <scope>NUCLEOTIDE SEQUENCE [LARGE SCALE GENOMIC DNA]</scope>
    <source>
        <strain evidence="1">CN25</strain>
        <strain evidence="3">V2</strain>
    </source>
</reference>
<dbReference type="OrthoDB" id="195311at2157"/>
<dbReference type="AlphaFoldDB" id="A0A0A7V7Z3"/>
<evidence type="ECO:0000313" key="4">
    <source>
        <dbReference type="Proteomes" id="UP000241022"/>
    </source>
</evidence>
<reference evidence="2" key="2">
    <citation type="submission" date="2016-05" db="EMBL/GenBank/DDBJ databases">
        <authorList>
            <person name="Lavstsen T."/>
            <person name="Jespersen J.S."/>
        </authorList>
    </citation>
    <scope>NUCLEOTIDE SEQUENCE [LARGE SCALE GENOMIC DNA]</scope>
    <source>
        <strain evidence="2">U25</strain>
    </source>
</reference>
<evidence type="ECO:0000313" key="2">
    <source>
        <dbReference type="EMBL" id="PTL87200.1"/>
    </source>
</evidence>
<dbReference type="EMBL" id="LXWN01000002">
    <property type="protein sequence ID" value="PTL87200.1"/>
    <property type="molecule type" value="Genomic_DNA"/>
</dbReference>
<sequence length="524" mass="59667">MTEFRELGKREILQKYLPDQVNYSYENSSAWKTESIEGRDVFVDETLRSLIGELLYSIETTFDTAPDSDPTKQTKIQALMATYSQSSAKPLIKKEQIRIMKPEVAHLECFPKGLNCKRCGHYEILNPDKKTDWKCPICKQNELEQIPRYFSCNKCGNVKDVSPMENFTDPTFSCRNHHGPIKLKMNSQGSKWKWICESGNHEDPVMGFCQVCKARTGTATKMDLIPSNRSQLIAARKNFILFGESKNEIPESSDSSWSIKDSSIDEELQILINSFGITNIEKIDQVQNNDVIFGTTTYDATSVPNLFRKFNRSENQNEYSVYLNQTVGKGILVRFDKKKLTSIVLQFLIKQELSGTDKAQIEKFLGDIETASESEINEMYSWLCSKLKDDDDKLDKDSDFSVLFKILHTFEHSLTKNAALVTGLENETFTGTVLTELGAVLIYENKNVSAGGADFLTLDDNLKTWIFRSKTQLVNCSNDCEDGCAKCVFHSDPNCHPTWQREFPKTWVIPNSLLTRNLAKQFVS</sequence>
<keyword evidence="4" id="KW-1185">Reference proteome</keyword>
<proteinExistence type="predicted"/>